<feature type="compositionally biased region" description="Low complexity" evidence="6">
    <location>
        <begin position="35"/>
        <end position="44"/>
    </location>
</feature>
<dbReference type="EMBL" id="CAXAMN010022343">
    <property type="protein sequence ID" value="CAK9068543.1"/>
    <property type="molecule type" value="Genomic_DNA"/>
</dbReference>
<dbReference type="InterPro" id="IPR000719">
    <property type="entry name" value="Prot_kinase_dom"/>
</dbReference>
<keyword evidence="9" id="KW-1185">Reference proteome</keyword>
<protein>
    <recommendedName>
        <fullName evidence="7">Protein kinase domain-containing protein</fullName>
    </recommendedName>
</protein>
<dbReference type="PROSITE" id="PS50011">
    <property type="entry name" value="PROTEIN_KINASE_DOM"/>
    <property type="match status" value="1"/>
</dbReference>
<dbReference type="InterPro" id="IPR008271">
    <property type="entry name" value="Ser/Thr_kinase_AS"/>
</dbReference>
<dbReference type="Proteomes" id="UP001642484">
    <property type="component" value="Unassembled WGS sequence"/>
</dbReference>
<dbReference type="Gene3D" id="1.10.510.10">
    <property type="entry name" value="Transferase(Phosphotransferase) domain 1"/>
    <property type="match status" value="1"/>
</dbReference>
<evidence type="ECO:0000256" key="2">
    <source>
        <dbReference type="ARBA" id="ARBA00022679"/>
    </source>
</evidence>
<reference evidence="8 9" key="1">
    <citation type="submission" date="2024-02" db="EMBL/GenBank/DDBJ databases">
        <authorList>
            <person name="Chen Y."/>
            <person name="Shah S."/>
            <person name="Dougan E. K."/>
            <person name="Thang M."/>
            <person name="Chan C."/>
        </authorList>
    </citation>
    <scope>NUCLEOTIDE SEQUENCE [LARGE SCALE GENOMIC DNA]</scope>
</reference>
<dbReference type="InterPro" id="IPR011009">
    <property type="entry name" value="Kinase-like_dom_sf"/>
</dbReference>
<evidence type="ECO:0000256" key="4">
    <source>
        <dbReference type="ARBA" id="ARBA00022777"/>
    </source>
</evidence>
<feature type="region of interest" description="Disordered" evidence="6">
    <location>
        <begin position="1"/>
        <end position="96"/>
    </location>
</feature>
<dbReference type="SUPFAM" id="SSF56112">
    <property type="entry name" value="Protein kinase-like (PK-like)"/>
    <property type="match status" value="1"/>
</dbReference>
<dbReference type="PANTHER" id="PTHR45646:SF11">
    <property type="entry name" value="SERINE_THREONINE-PROTEIN KINASE DOA"/>
    <property type="match status" value="1"/>
</dbReference>
<keyword evidence="1" id="KW-0723">Serine/threonine-protein kinase</keyword>
<comment type="caution">
    <text evidence="8">The sequence shown here is derived from an EMBL/GenBank/DDBJ whole genome shotgun (WGS) entry which is preliminary data.</text>
</comment>
<evidence type="ECO:0000256" key="6">
    <source>
        <dbReference type="SAM" id="MobiDB-lite"/>
    </source>
</evidence>
<keyword evidence="5" id="KW-0067">ATP-binding</keyword>
<evidence type="ECO:0000313" key="8">
    <source>
        <dbReference type="EMBL" id="CAK9068543.1"/>
    </source>
</evidence>
<dbReference type="Pfam" id="PF00069">
    <property type="entry name" value="Pkinase"/>
    <property type="match status" value="1"/>
</dbReference>
<keyword evidence="4" id="KW-0418">Kinase</keyword>
<organism evidence="8 9">
    <name type="scientific">Durusdinium trenchii</name>
    <dbReference type="NCBI Taxonomy" id="1381693"/>
    <lineage>
        <taxon>Eukaryota</taxon>
        <taxon>Sar</taxon>
        <taxon>Alveolata</taxon>
        <taxon>Dinophyceae</taxon>
        <taxon>Suessiales</taxon>
        <taxon>Symbiodiniaceae</taxon>
        <taxon>Durusdinium</taxon>
    </lineage>
</organism>
<feature type="domain" description="Protein kinase" evidence="7">
    <location>
        <begin position="110"/>
        <end position="274"/>
    </location>
</feature>
<feature type="compositionally biased region" description="Basic residues" evidence="6">
    <location>
        <begin position="15"/>
        <end position="27"/>
    </location>
</feature>
<dbReference type="SMART" id="SM00220">
    <property type="entry name" value="S_TKc"/>
    <property type="match status" value="1"/>
</dbReference>
<feature type="compositionally biased region" description="Basic and acidic residues" evidence="6">
    <location>
        <begin position="64"/>
        <end position="96"/>
    </location>
</feature>
<accession>A0ABP0NYU0</accession>
<feature type="non-terminal residue" evidence="8">
    <location>
        <position position="274"/>
    </location>
</feature>
<dbReference type="PANTHER" id="PTHR45646">
    <property type="entry name" value="SERINE/THREONINE-PROTEIN KINASE DOA-RELATED"/>
    <property type="match status" value="1"/>
</dbReference>
<gene>
    <name evidence="8" type="ORF">CCMP2556_LOCUS33669</name>
</gene>
<keyword evidence="2" id="KW-0808">Transferase</keyword>
<name>A0ABP0NYU0_9DINO</name>
<evidence type="ECO:0000256" key="3">
    <source>
        <dbReference type="ARBA" id="ARBA00022741"/>
    </source>
</evidence>
<dbReference type="InterPro" id="IPR051175">
    <property type="entry name" value="CLK_kinases"/>
</dbReference>
<evidence type="ECO:0000313" key="9">
    <source>
        <dbReference type="Proteomes" id="UP001642484"/>
    </source>
</evidence>
<feature type="compositionally biased region" description="Basic residues" evidence="6">
    <location>
        <begin position="45"/>
        <end position="63"/>
    </location>
</feature>
<evidence type="ECO:0000256" key="1">
    <source>
        <dbReference type="ARBA" id="ARBA00022527"/>
    </source>
</evidence>
<sequence length="274" mass="31205">MAEGPELAEPERVVHKGRRHKRRRHRSRGNEGSCGSRSHGSAPGSRHRRGASSRRRRRSRNRPRSQDLERSPRSAPRHEHREPRAERHRDGGPPHIEVEIGAALGEEGRYIVEEVFGDGASGRVLGCREEPSGKLVAVKVSRPARRQRRHAETEVATLQKLQRHNRELAEKHVVRLLDTFEHDQDFYCIVMEPLAMSLRGLLQEGDGGMFLADLRSSAHQLTNCFAFFQSMGLAHGDLKCTNVMLRRGDYELRPHPRLSDPDAMAARPMPWPFE</sequence>
<evidence type="ECO:0000259" key="7">
    <source>
        <dbReference type="PROSITE" id="PS50011"/>
    </source>
</evidence>
<dbReference type="PROSITE" id="PS00108">
    <property type="entry name" value="PROTEIN_KINASE_ST"/>
    <property type="match status" value="1"/>
</dbReference>
<proteinExistence type="predicted"/>
<dbReference type="Gene3D" id="3.30.200.20">
    <property type="entry name" value="Phosphorylase Kinase, domain 1"/>
    <property type="match status" value="1"/>
</dbReference>
<evidence type="ECO:0000256" key="5">
    <source>
        <dbReference type="ARBA" id="ARBA00022840"/>
    </source>
</evidence>
<keyword evidence="3" id="KW-0547">Nucleotide-binding</keyword>